<keyword evidence="2" id="KW-0521">NADP</keyword>
<reference evidence="4 5" key="1">
    <citation type="journal article" date="2018" name="IMA Fungus">
        <title>IMA Genome-F 10: Nine draft genome sequences of Claviceps purpurea s.lat., including C. arundinis, C. humidiphila, and C. cf. spartinae, pseudomolecules for the pitch canker pathogen Fusarium circinatum, draft genome of Davidsoniella eucalypti, Grosmannia galeiformis, Quambalaria eucalypti, and Teratosphaeria destructans.</title>
        <authorList>
            <person name="Wingfield B.D."/>
            <person name="Liu M."/>
            <person name="Nguyen H.D."/>
            <person name="Lane F.A."/>
            <person name="Morgan S.W."/>
            <person name="De Vos L."/>
            <person name="Wilken P.M."/>
            <person name="Duong T.A."/>
            <person name="Aylward J."/>
            <person name="Coetzee M.P."/>
            <person name="Dadej K."/>
            <person name="De Beer Z.W."/>
            <person name="Findlay W."/>
            <person name="Havenga M."/>
            <person name="Kolarik M."/>
            <person name="Menzies J.G."/>
            <person name="Naidoo K."/>
            <person name="Pochopski O."/>
            <person name="Shoukouhi P."/>
            <person name="Santana Q.C."/>
            <person name="Seifert K.A."/>
            <person name="Soal N."/>
            <person name="Steenkamp E.T."/>
            <person name="Tatham C.T."/>
            <person name="van der Nest M.A."/>
            <person name="Wingfield M.J."/>
        </authorList>
    </citation>
    <scope>NUCLEOTIDE SEQUENCE [LARGE SCALE GENOMIC DNA]</scope>
    <source>
        <strain evidence="4">CMW44962</strain>
    </source>
</reference>
<dbReference type="InterPro" id="IPR020904">
    <property type="entry name" value="Sc_DH/Rdtase_CS"/>
</dbReference>
<dbReference type="GO" id="GO:0016616">
    <property type="term" value="F:oxidoreductase activity, acting on the CH-OH group of donors, NAD or NADP as acceptor"/>
    <property type="evidence" value="ECO:0007669"/>
    <property type="project" value="TreeGrafter"/>
</dbReference>
<evidence type="ECO:0000313" key="4">
    <source>
        <dbReference type="EMBL" id="KAH9842145.1"/>
    </source>
</evidence>
<dbReference type="PANTHER" id="PTHR42760">
    <property type="entry name" value="SHORT-CHAIN DEHYDROGENASES/REDUCTASES FAMILY MEMBER"/>
    <property type="match status" value="1"/>
</dbReference>
<reference evidence="4 5" key="2">
    <citation type="journal article" date="2021" name="Curr. Genet.">
        <title>Genetic response to nitrogen starvation in the aggressive Eucalyptus foliar pathogen Teratosphaeria destructans.</title>
        <authorList>
            <person name="Havenga M."/>
            <person name="Wingfield B.D."/>
            <person name="Wingfield M.J."/>
            <person name="Dreyer L.L."/>
            <person name="Roets F."/>
            <person name="Aylward J."/>
        </authorList>
    </citation>
    <scope>NUCLEOTIDE SEQUENCE [LARGE SCALE GENOMIC DNA]</scope>
    <source>
        <strain evidence="4">CMW44962</strain>
    </source>
</reference>
<dbReference type="CDD" id="cd05233">
    <property type="entry name" value="SDR_c"/>
    <property type="match status" value="1"/>
</dbReference>
<dbReference type="GO" id="GO:0048038">
    <property type="term" value="F:quinone binding"/>
    <property type="evidence" value="ECO:0007669"/>
    <property type="project" value="TreeGrafter"/>
</dbReference>
<dbReference type="EMBL" id="RIBY02000447">
    <property type="protein sequence ID" value="KAH9842145.1"/>
    <property type="molecule type" value="Genomic_DNA"/>
</dbReference>
<evidence type="ECO:0000256" key="3">
    <source>
        <dbReference type="ARBA" id="ARBA00023002"/>
    </source>
</evidence>
<keyword evidence="5" id="KW-1185">Reference proteome</keyword>
<evidence type="ECO:0000256" key="2">
    <source>
        <dbReference type="ARBA" id="ARBA00022857"/>
    </source>
</evidence>
<dbReference type="InterPro" id="IPR036291">
    <property type="entry name" value="NAD(P)-bd_dom_sf"/>
</dbReference>
<dbReference type="PRINTS" id="PR00080">
    <property type="entry name" value="SDRFAMILY"/>
</dbReference>
<evidence type="ECO:0000256" key="1">
    <source>
        <dbReference type="ARBA" id="ARBA00006484"/>
    </source>
</evidence>
<dbReference type="PANTHER" id="PTHR42760:SF83">
    <property type="entry name" value="(3R)-3-HYDROXYACYL-COA DEHYDROGENASE"/>
    <property type="match status" value="1"/>
</dbReference>
<accession>A0A9W7SYL8</accession>
<proteinExistence type="inferred from homology"/>
<dbReference type="Gene3D" id="3.40.50.720">
    <property type="entry name" value="NAD(P)-binding Rossmann-like Domain"/>
    <property type="match status" value="1"/>
</dbReference>
<dbReference type="PRINTS" id="PR00081">
    <property type="entry name" value="GDHRDH"/>
</dbReference>
<dbReference type="Pfam" id="PF13561">
    <property type="entry name" value="adh_short_C2"/>
    <property type="match status" value="1"/>
</dbReference>
<dbReference type="Proteomes" id="UP001138500">
    <property type="component" value="Unassembled WGS sequence"/>
</dbReference>
<comment type="caution">
    <text evidence="4">The sequence shown here is derived from an EMBL/GenBank/DDBJ whole genome shotgun (WGS) entry which is preliminary data.</text>
</comment>
<comment type="similarity">
    <text evidence="1">Belongs to the short-chain dehydrogenases/reductases (SDR) family.</text>
</comment>
<evidence type="ECO:0000313" key="5">
    <source>
        <dbReference type="Proteomes" id="UP001138500"/>
    </source>
</evidence>
<dbReference type="GO" id="GO:0006633">
    <property type="term" value="P:fatty acid biosynthetic process"/>
    <property type="evidence" value="ECO:0007669"/>
    <property type="project" value="TreeGrafter"/>
</dbReference>
<dbReference type="AlphaFoldDB" id="A0A9W7SYL8"/>
<protein>
    <submittedName>
        <fullName evidence="4">Short-chain dehydrogenase like protein</fullName>
    </submittedName>
</protein>
<dbReference type="InterPro" id="IPR002347">
    <property type="entry name" value="SDR_fam"/>
</dbReference>
<dbReference type="OrthoDB" id="1669814at2759"/>
<keyword evidence="3" id="KW-0560">Oxidoreductase</keyword>
<name>A0A9W7SYL8_9PEZI</name>
<dbReference type="FunFam" id="3.40.50.720:FF:000084">
    <property type="entry name" value="Short-chain dehydrogenase reductase"/>
    <property type="match status" value="1"/>
</dbReference>
<dbReference type="PROSITE" id="PS00061">
    <property type="entry name" value="ADH_SHORT"/>
    <property type="match status" value="1"/>
</dbReference>
<gene>
    <name evidence="4" type="ORF">Tdes44962_MAKER07653</name>
</gene>
<organism evidence="4 5">
    <name type="scientific">Teratosphaeria destructans</name>
    <dbReference type="NCBI Taxonomy" id="418781"/>
    <lineage>
        <taxon>Eukaryota</taxon>
        <taxon>Fungi</taxon>
        <taxon>Dikarya</taxon>
        <taxon>Ascomycota</taxon>
        <taxon>Pezizomycotina</taxon>
        <taxon>Dothideomycetes</taxon>
        <taxon>Dothideomycetidae</taxon>
        <taxon>Mycosphaerellales</taxon>
        <taxon>Teratosphaeriaceae</taxon>
        <taxon>Teratosphaeria</taxon>
    </lineage>
</organism>
<sequence>MAKRFEGKVCLITGAASGIGRATAEKMAALGAQLALADINLEGLTETNERCGGSHLFQSFDVGVSRACNDFITATLSRFNRLDHVFNCAGVNPTAYALTDTTDEYFDKLTNTNLRGTYNITRAAIPHLPPGSAIVNVSSVMGLTVTAEYAIYCATKWAIVGFTKAMAMELGSKQIRVNAVAPGYIDTPTNAGVLAGEAEVAKQKGKIAMGRMGTADEVADVVAFLFRYVILLALRREINDPDSRHRSDDARYMSGSIVEISGGRT</sequence>
<dbReference type="SUPFAM" id="SSF51735">
    <property type="entry name" value="NAD(P)-binding Rossmann-fold domains"/>
    <property type="match status" value="1"/>
</dbReference>